<evidence type="ECO:0000313" key="4">
    <source>
        <dbReference type="Proteomes" id="UP001161405"/>
    </source>
</evidence>
<dbReference type="Pfam" id="PF07883">
    <property type="entry name" value="Cupin_2"/>
    <property type="match status" value="1"/>
</dbReference>
<proteinExistence type="predicted"/>
<dbReference type="EMBL" id="BSNI01000002">
    <property type="protein sequence ID" value="GLQ16765.1"/>
    <property type="molecule type" value="Genomic_DNA"/>
</dbReference>
<dbReference type="GO" id="GO:0016853">
    <property type="term" value="F:isomerase activity"/>
    <property type="evidence" value="ECO:0007669"/>
    <property type="project" value="UniProtKB-KW"/>
</dbReference>
<feature type="domain" description="Cupin type-2" evidence="2">
    <location>
        <begin position="34"/>
        <end position="87"/>
    </location>
</feature>
<dbReference type="InterPro" id="IPR014710">
    <property type="entry name" value="RmlC-like_jellyroll"/>
</dbReference>
<name>A0ABQ5UPM2_9HYPH</name>
<organism evidence="3 4">
    <name type="scientific">Maritalea porphyrae</name>
    <dbReference type="NCBI Taxonomy" id="880732"/>
    <lineage>
        <taxon>Bacteria</taxon>
        <taxon>Pseudomonadati</taxon>
        <taxon>Pseudomonadota</taxon>
        <taxon>Alphaproteobacteria</taxon>
        <taxon>Hyphomicrobiales</taxon>
        <taxon>Devosiaceae</taxon>
        <taxon>Maritalea</taxon>
    </lineage>
</organism>
<dbReference type="SUPFAM" id="SSF51182">
    <property type="entry name" value="RmlC-like cupins"/>
    <property type="match status" value="1"/>
</dbReference>
<evidence type="ECO:0000259" key="2">
    <source>
        <dbReference type="Pfam" id="PF07883"/>
    </source>
</evidence>
<evidence type="ECO:0000256" key="1">
    <source>
        <dbReference type="SAM" id="MobiDB-lite"/>
    </source>
</evidence>
<dbReference type="InterPro" id="IPR013096">
    <property type="entry name" value="Cupin_2"/>
</dbReference>
<dbReference type="CDD" id="cd02226">
    <property type="entry name" value="cupin_YdbB-like"/>
    <property type="match status" value="1"/>
</dbReference>
<sequence length="116" mass="12697">MTAVNLSQKLSKFSDCWSPKIISTYNGNEVMLAKFEGEFVWHSHPDTDDFFLVIEGDVTIEMPDKTVTLGPGEMYVVPKGVEHKPSTKNGASVLLIEPKGTPNSGDEKTAAVKVEI</sequence>
<protein>
    <submittedName>
        <fullName evidence="3">Mannose-6-phosphate isomerase</fullName>
    </submittedName>
</protein>
<dbReference type="PANTHER" id="PTHR36114:SF1">
    <property type="entry name" value="16.7 KDA PROTEIN IN WHIE LOCUS"/>
    <property type="match status" value="1"/>
</dbReference>
<feature type="compositionally biased region" description="Basic and acidic residues" evidence="1">
    <location>
        <begin position="105"/>
        <end position="116"/>
    </location>
</feature>
<keyword evidence="3" id="KW-0413">Isomerase</keyword>
<dbReference type="Proteomes" id="UP001161405">
    <property type="component" value="Unassembled WGS sequence"/>
</dbReference>
<comment type="caution">
    <text evidence="3">The sequence shown here is derived from an EMBL/GenBank/DDBJ whole genome shotgun (WGS) entry which is preliminary data.</text>
</comment>
<dbReference type="Gene3D" id="2.60.120.10">
    <property type="entry name" value="Jelly Rolls"/>
    <property type="match status" value="1"/>
</dbReference>
<dbReference type="PANTHER" id="PTHR36114">
    <property type="entry name" value="16.7 KDA PROTEIN IN WHIE LOCUS"/>
    <property type="match status" value="1"/>
</dbReference>
<reference evidence="3" key="2">
    <citation type="submission" date="2023-01" db="EMBL/GenBank/DDBJ databases">
        <title>Draft genome sequence of Maritalea porphyrae strain NBRC 107169.</title>
        <authorList>
            <person name="Sun Q."/>
            <person name="Mori K."/>
        </authorList>
    </citation>
    <scope>NUCLEOTIDE SEQUENCE</scope>
    <source>
        <strain evidence="3">NBRC 107169</strain>
    </source>
</reference>
<dbReference type="InterPro" id="IPR011051">
    <property type="entry name" value="RmlC_Cupin_sf"/>
</dbReference>
<reference evidence="3" key="1">
    <citation type="journal article" date="2014" name="Int. J. Syst. Evol. Microbiol.">
        <title>Complete genome of a new Firmicutes species belonging to the dominant human colonic microbiota ('Ruminococcus bicirculans') reveals two chromosomes and a selective capacity to utilize plant glucans.</title>
        <authorList>
            <consortium name="NISC Comparative Sequencing Program"/>
            <person name="Wegmann U."/>
            <person name="Louis P."/>
            <person name="Goesmann A."/>
            <person name="Henrissat B."/>
            <person name="Duncan S.H."/>
            <person name="Flint H.J."/>
        </authorList>
    </citation>
    <scope>NUCLEOTIDE SEQUENCE</scope>
    <source>
        <strain evidence="3">NBRC 107169</strain>
    </source>
</reference>
<evidence type="ECO:0000313" key="3">
    <source>
        <dbReference type="EMBL" id="GLQ16765.1"/>
    </source>
</evidence>
<dbReference type="InterPro" id="IPR052044">
    <property type="entry name" value="PKS_Associated_Protein"/>
</dbReference>
<feature type="region of interest" description="Disordered" evidence="1">
    <location>
        <begin position="95"/>
        <end position="116"/>
    </location>
</feature>
<accession>A0ABQ5UPM2</accession>
<gene>
    <name evidence="3" type="ORF">GCM10007879_10140</name>
</gene>
<keyword evidence="4" id="KW-1185">Reference proteome</keyword>